<dbReference type="InterPro" id="IPR012872">
    <property type="entry name" value="DUF1670"/>
</dbReference>
<reference evidence="1" key="1">
    <citation type="journal article" date="2015" name="Nature">
        <title>Complex archaea that bridge the gap between prokaryotes and eukaryotes.</title>
        <authorList>
            <person name="Spang A."/>
            <person name="Saw J.H."/>
            <person name="Jorgensen S.L."/>
            <person name="Zaremba-Niedzwiedzka K."/>
            <person name="Martijn J."/>
            <person name="Lind A.E."/>
            <person name="van Eijk R."/>
            <person name="Schleper C."/>
            <person name="Guy L."/>
            <person name="Ettema T.J."/>
        </authorList>
    </citation>
    <scope>NUCLEOTIDE SEQUENCE</scope>
</reference>
<evidence type="ECO:0008006" key="2">
    <source>
        <dbReference type="Google" id="ProtNLM"/>
    </source>
</evidence>
<name>A0A0F9DLJ3_9ZZZZ</name>
<comment type="caution">
    <text evidence="1">The sequence shown here is derived from an EMBL/GenBank/DDBJ whole genome shotgun (WGS) entry which is preliminary data.</text>
</comment>
<sequence>MIKKYDSLKAGLKPLLAKTLENSLAHRISKEFPRIGGPRICKLCAEMIMEVVNNHIRSKDHVHHGQIVWTAVNIDNPPARHKKMADTDMITVVLDASTAEDIQSRIDRVPPNQWRLRKAIRMCRQAYEQGGLLNNQDLSEILNIADSLVAKLFSKYERQTKTMIPRRGTIHDAGNSLSHKWIICHKRYVEGKSADQIARETYHCLEAVDRYLGQFDRVRHCLQQGLSTMETAHILNCGVSLVEAYRQIDKELEGKNA</sequence>
<dbReference type="AlphaFoldDB" id="A0A0F9DLJ3"/>
<protein>
    <recommendedName>
        <fullName evidence="2">DUF1670 domain-containing protein</fullName>
    </recommendedName>
</protein>
<dbReference type="EMBL" id="LAZR01028442">
    <property type="protein sequence ID" value="KKL62593.1"/>
    <property type="molecule type" value="Genomic_DNA"/>
</dbReference>
<evidence type="ECO:0000313" key="1">
    <source>
        <dbReference type="EMBL" id="KKL62593.1"/>
    </source>
</evidence>
<proteinExistence type="predicted"/>
<organism evidence="1">
    <name type="scientific">marine sediment metagenome</name>
    <dbReference type="NCBI Taxonomy" id="412755"/>
    <lineage>
        <taxon>unclassified sequences</taxon>
        <taxon>metagenomes</taxon>
        <taxon>ecological metagenomes</taxon>
    </lineage>
</organism>
<dbReference type="Pfam" id="PF07900">
    <property type="entry name" value="DUF1670"/>
    <property type="match status" value="1"/>
</dbReference>
<accession>A0A0F9DLJ3</accession>
<gene>
    <name evidence="1" type="ORF">LCGC14_2183650</name>
</gene>